<comment type="caution">
    <text evidence="2">The sequence shown here is derived from an EMBL/GenBank/DDBJ whole genome shotgun (WGS) entry which is preliminary data.</text>
</comment>
<keyword evidence="3" id="KW-1185">Reference proteome</keyword>
<dbReference type="Pfam" id="PF13569">
    <property type="entry name" value="DUF4132"/>
    <property type="match status" value="1"/>
</dbReference>
<gene>
    <name evidence="2" type="ORF">GCM10007977_007540</name>
</gene>
<feature type="domain" description="DUF4132" evidence="1">
    <location>
        <begin position="842"/>
        <end position="1025"/>
    </location>
</feature>
<dbReference type="AlphaFoldDB" id="A0A917T347"/>
<evidence type="ECO:0000313" key="3">
    <source>
        <dbReference type="Proteomes" id="UP000642070"/>
    </source>
</evidence>
<evidence type="ECO:0000313" key="2">
    <source>
        <dbReference type="EMBL" id="GGM08901.1"/>
    </source>
</evidence>
<organism evidence="2 3">
    <name type="scientific">Dactylosporangium sucinum</name>
    <dbReference type="NCBI Taxonomy" id="1424081"/>
    <lineage>
        <taxon>Bacteria</taxon>
        <taxon>Bacillati</taxon>
        <taxon>Actinomycetota</taxon>
        <taxon>Actinomycetes</taxon>
        <taxon>Micromonosporales</taxon>
        <taxon>Micromonosporaceae</taxon>
        <taxon>Dactylosporangium</taxon>
    </lineage>
</organism>
<sequence>MSTEDTYVTPASWQRSIVPRRGGLPVAWRPGANWAAVVAEHTQPDDPESLSRRALAQQHTPADVRAEGLAHLDGDPLSTPLGAAAVAVTAVGPSDRWSSAISSAFADGWVATRGLPFAVRAAVELVDLKHPHPRGRVQTMGVGHVGRYGANTPSAGWEIDGTTLVLQRLRTAMAAASDDEHAAAVAALAAARELPLRPHQLATASFLAPQRRDWVSHDVSAHGALHGDWIQLLLVGAITEPGQLTTLTQRNHLDYRVRSSLTRVHTLAEGLGAGGLPALLELADAYGTDAESRSLFGAIAAIPTDDAFGALLARADDRYVAAALLEAADRFPRRAMRLLAAGPASAAVNTYLRAHIAKHRDLADEVAAALPAGPAERIRAVSARLAAAREAPAEALPPLLVSPPWAAGRTAARPVVVAVPACTDAPAVDWAPGERDAWSRRPVHYGNLRDLADIEVRYRAGRTSTWEEVGLFVRGSDELVRSLLPQWRPGDLWDGDEWLGLLAARHELVAFPMIVDAARRSPLNGAKALLPFTGPEVAELMAMWFARLKSVRAVAAAWLQRHPEAAARALVPAALAKPGAARRSAERALRAVAAAGHRGVIEGVARDHGAEAAGGIAALLDADPLEALPAKLPTLPDWADPALLTAPELAGGAGSLPAGAVRPVLMMLAMSRIGEPYAGIAVLREACDPASLAEFAWSLFEAWQLAGSPSKEGWVLDAQALLGDDGTVRRLAPVIRAWPGEGGHARAVAGLDVLAEIGTDVALMHLHGISEKVKFKGLKERAAEKIAEVAAELRLTPEQLADRLVPDFGLEAGGTLVLDYGPRRFVVGFDEQLKPFVADEDGKRRAALPKPGAKDDPELAPAAERRFAGLKKDVRTVAGDQIRRFERAMVWQRRWAGAEFRELIVGHPLVWHVARRLVWATYDTAGAVVTALRVAEDRSLADLDDETVTVAEDAVVGVAHPLQLGATGPAWAELFADYEILQPFPQLGRETHAASEEELRSTVFTRYSGMKVPTTKVIGLERRGWRRAEPMDAGVQDSMERDLPGGAVLVLDIEPGIVVGEITMMPDQQLGGVYIRGAGESAWSREHRHRLDGLDPVTMSEIIRDLREVVQ</sequence>
<reference evidence="2" key="1">
    <citation type="journal article" date="2014" name="Int. J. Syst. Evol. Microbiol.">
        <title>Complete genome sequence of Corynebacterium casei LMG S-19264T (=DSM 44701T), isolated from a smear-ripened cheese.</title>
        <authorList>
            <consortium name="US DOE Joint Genome Institute (JGI-PGF)"/>
            <person name="Walter F."/>
            <person name="Albersmeier A."/>
            <person name="Kalinowski J."/>
            <person name="Ruckert C."/>
        </authorList>
    </citation>
    <scope>NUCLEOTIDE SEQUENCE</scope>
    <source>
        <strain evidence="2">JCM 19831</strain>
    </source>
</reference>
<dbReference type="EMBL" id="BMPI01000003">
    <property type="protein sequence ID" value="GGM08901.1"/>
    <property type="molecule type" value="Genomic_DNA"/>
</dbReference>
<protein>
    <recommendedName>
        <fullName evidence="1">DUF4132 domain-containing protein</fullName>
    </recommendedName>
</protein>
<dbReference type="Proteomes" id="UP000642070">
    <property type="component" value="Unassembled WGS sequence"/>
</dbReference>
<dbReference type="RefSeq" id="WP_190248255.1">
    <property type="nucleotide sequence ID" value="NZ_BMPI01000003.1"/>
</dbReference>
<accession>A0A917T347</accession>
<name>A0A917T347_9ACTN</name>
<reference evidence="2" key="2">
    <citation type="submission" date="2020-09" db="EMBL/GenBank/DDBJ databases">
        <authorList>
            <person name="Sun Q."/>
            <person name="Ohkuma M."/>
        </authorList>
    </citation>
    <scope>NUCLEOTIDE SEQUENCE</scope>
    <source>
        <strain evidence="2">JCM 19831</strain>
    </source>
</reference>
<dbReference type="InterPro" id="IPR025406">
    <property type="entry name" value="DUF4132"/>
</dbReference>
<evidence type="ECO:0000259" key="1">
    <source>
        <dbReference type="Pfam" id="PF13569"/>
    </source>
</evidence>
<proteinExistence type="predicted"/>